<dbReference type="KEGG" id="tch:CHITON_1332"/>
<evidence type="ECO:0000313" key="2">
    <source>
        <dbReference type="Proteomes" id="UP000093069"/>
    </source>
</evidence>
<sequence length="338" mass="38862">MMIEDLLKVKEAIESRDIDKALYLSEKIKDQYWRSYALKWISQELVKSDPKKAREIASSIPITSLRSETLLYLSYELSKMEKFKDAVESAKLIPDSYTKKKALKRISSAIADALKSRNIVEIKLSDLGLDEADIELLKPLPEGVKYENGKFLVDAEIIKTPEEFFNEVVEVGGENGNVKSPEMEELPKENLAPEHISEPFKSSLLEYIALEYLDRGEVDKAVEILERIKVGGPLPRLLFFLGKNHDVTKVVRPIDKVLLAYRLLLLLPEEDSFPMLNLIFEDLKYRNPGKFIRLLKFFSFELLEEGKRLNNSKLIEKSRKLFKEAQRQSSSFSMNLLA</sequence>
<name>A0A160VW65_9EURY</name>
<evidence type="ECO:0000313" key="1">
    <source>
        <dbReference type="EMBL" id="CUX78111.1"/>
    </source>
</evidence>
<dbReference type="InterPro" id="IPR011990">
    <property type="entry name" value="TPR-like_helical_dom_sf"/>
</dbReference>
<gene>
    <name evidence="1" type="ORF">CHITON_1332</name>
</gene>
<reference evidence="2" key="1">
    <citation type="submission" date="2016-01" db="EMBL/GenBank/DDBJ databases">
        <authorList>
            <person name="Vorgias C.E."/>
        </authorList>
    </citation>
    <scope>NUCLEOTIDE SEQUENCE [LARGE SCALE GENOMIC DNA]</scope>
</reference>
<dbReference type="EMBL" id="LN999010">
    <property type="protein sequence ID" value="CUX78111.1"/>
    <property type="molecule type" value="Genomic_DNA"/>
</dbReference>
<dbReference type="Gene3D" id="1.25.40.10">
    <property type="entry name" value="Tetratricopeptide repeat domain"/>
    <property type="match status" value="1"/>
</dbReference>
<dbReference type="Proteomes" id="UP000093069">
    <property type="component" value="Chromosome I"/>
</dbReference>
<organism evidence="1 2">
    <name type="scientific">Thermococcus chitonophagus</name>
    <dbReference type="NCBI Taxonomy" id="54262"/>
    <lineage>
        <taxon>Archaea</taxon>
        <taxon>Methanobacteriati</taxon>
        <taxon>Methanobacteriota</taxon>
        <taxon>Thermococci</taxon>
        <taxon>Thermococcales</taxon>
        <taxon>Thermococcaceae</taxon>
        <taxon>Thermococcus</taxon>
    </lineage>
</organism>
<proteinExistence type="predicted"/>
<dbReference type="AlphaFoldDB" id="A0A160VW65"/>
<protein>
    <submittedName>
        <fullName evidence="1">Uncharacterized protein</fullName>
    </submittedName>
</protein>
<accession>A0A160VW65</accession>